<dbReference type="RefSeq" id="XP_046018269.1">
    <property type="nucleotide sequence ID" value="XM_046157815.1"/>
</dbReference>
<feature type="region of interest" description="Disordered" evidence="1">
    <location>
        <begin position="1"/>
        <end position="40"/>
    </location>
</feature>
<feature type="compositionally biased region" description="Basic and acidic residues" evidence="1">
    <location>
        <begin position="136"/>
        <end position="148"/>
    </location>
</feature>
<feature type="compositionally biased region" description="Pro residues" evidence="1">
    <location>
        <begin position="159"/>
        <end position="168"/>
    </location>
</feature>
<sequence>MEEVAKTIEDTFKPILPREPHTLSPHPTLSYPPTRDPKQLEEQVCRPLQYTTFVSDADRGVLLARAYFDIREEDQASHASNTPIARPADPKKPKTKLSLKDYKSRKEAPDGELTPKPRLTALKEQEQPRTAQETTPKLEMDIKRERDTPATSSRSRPNPQRPRSPSPVRPKKRLSEAADLEPKHIKRQKPDDSIISKTERTLPRPPPAGLPPKPERVVSHDRRPSKDLQRPSPLSNGKRPLNSTPALPSPRTNGVQKPVSSSSSVVKKQEPTAKPKPYVPPLLSPLHLGSLDDKSSSRPSPKKRPDDQLRPLPKKAREERDSSPKKAREERESSPSPKKRRPHPSIPPLLSPTLPPIVMEELAKMKKTASSSSKDSSTGQKPEPQGAVAQKTVHPSRDSIHVDSRNDNDREGRESLVVVLKYKKRLKLTVERILKLEPKGKRFARDRSDSLEPGVAKKRPRAAGEVHATEAGKRPRTSESLQPATPSNRQSAAMVRAASSSSQVGTPGVSTTVTPATQPAESRRPSANPEQVQRLQSRSSRYIELGTKLKHSRDNMARSKQPQSAPSERDGPFIMAYGVQSLLSYMLGFKLENDARDLDKKQRSHATWKSLQPLFRVIKNDCGRNSQISALVLRMQGILLVNLGQALWSYPEGPEMAKELLQNSKDQHETWRMAEKARKALGFYDGSSRSDDGGEVGKLLDRLGPWTSPEEAIPITLEILRKTIRTKEPWRPTEELARYGRTNTNGA</sequence>
<feature type="region of interest" description="Disordered" evidence="1">
    <location>
        <begin position="71"/>
        <end position="414"/>
    </location>
</feature>
<dbReference type="EMBL" id="JAGTJQ010000001">
    <property type="protein sequence ID" value="KAH7040214.1"/>
    <property type="molecule type" value="Genomic_DNA"/>
</dbReference>
<feature type="compositionally biased region" description="Basic and acidic residues" evidence="1">
    <location>
        <begin position="395"/>
        <end position="414"/>
    </location>
</feature>
<feature type="compositionally biased region" description="Low complexity" evidence="1">
    <location>
        <begin position="368"/>
        <end position="378"/>
    </location>
</feature>
<evidence type="ECO:0000256" key="1">
    <source>
        <dbReference type="SAM" id="MobiDB-lite"/>
    </source>
</evidence>
<dbReference type="AlphaFoldDB" id="A0A9P9BZK5"/>
<feature type="compositionally biased region" description="Basic and acidic residues" evidence="1">
    <location>
        <begin position="303"/>
        <end position="333"/>
    </location>
</feature>
<proteinExistence type="predicted"/>
<feature type="compositionally biased region" description="Polar residues" evidence="1">
    <location>
        <begin position="241"/>
        <end position="255"/>
    </location>
</feature>
<gene>
    <name evidence="2" type="ORF">B0I36DRAFT_357550</name>
</gene>
<comment type="caution">
    <text evidence="2">The sequence shown here is derived from an EMBL/GenBank/DDBJ whole genome shotgun (WGS) entry which is preliminary data.</text>
</comment>
<name>A0A9P9BZK5_9PEZI</name>
<feature type="compositionally biased region" description="Polar residues" evidence="1">
    <location>
        <begin position="528"/>
        <end position="540"/>
    </location>
</feature>
<evidence type="ECO:0000313" key="2">
    <source>
        <dbReference type="EMBL" id="KAH7040214.1"/>
    </source>
</evidence>
<evidence type="ECO:0000313" key="3">
    <source>
        <dbReference type="Proteomes" id="UP000756346"/>
    </source>
</evidence>
<feature type="compositionally biased region" description="Pro residues" evidence="1">
    <location>
        <begin position="203"/>
        <end position="212"/>
    </location>
</feature>
<dbReference type="Proteomes" id="UP000756346">
    <property type="component" value="Unassembled WGS sequence"/>
</dbReference>
<feature type="compositionally biased region" description="Low complexity" evidence="1">
    <location>
        <begin position="489"/>
        <end position="517"/>
    </location>
</feature>
<reference evidence="2" key="1">
    <citation type="journal article" date="2021" name="Nat. Commun.">
        <title>Genetic determinants of endophytism in the Arabidopsis root mycobiome.</title>
        <authorList>
            <person name="Mesny F."/>
            <person name="Miyauchi S."/>
            <person name="Thiergart T."/>
            <person name="Pickel B."/>
            <person name="Atanasova L."/>
            <person name="Karlsson M."/>
            <person name="Huettel B."/>
            <person name="Barry K.W."/>
            <person name="Haridas S."/>
            <person name="Chen C."/>
            <person name="Bauer D."/>
            <person name="Andreopoulos W."/>
            <person name="Pangilinan J."/>
            <person name="LaButti K."/>
            <person name="Riley R."/>
            <person name="Lipzen A."/>
            <person name="Clum A."/>
            <person name="Drula E."/>
            <person name="Henrissat B."/>
            <person name="Kohler A."/>
            <person name="Grigoriev I.V."/>
            <person name="Martin F.M."/>
            <person name="Hacquard S."/>
        </authorList>
    </citation>
    <scope>NUCLEOTIDE SEQUENCE</scope>
    <source>
        <strain evidence="2">MPI-CAGE-CH-0230</strain>
    </source>
</reference>
<feature type="region of interest" description="Disordered" evidence="1">
    <location>
        <begin position="442"/>
        <end position="571"/>
    </location>
</feature>
<organism evidence="2 3">
    <name type="scientific">Microdochium trichocladiopsis</name>
    <dbReference type="NCBI Taxonomy" id="1682393"/>
    <lineage>
        <taxon>Eukaryota</taxon>
        <taxon>Fungi</taxon>
        <taxon>Dikarya</taxon>
        <taxon>Ascomycota</taxon>
        <taxon>Pezizomycotina</taxon>
        <taxon>Sordariomycetes</taxon>
        <taxon>Xylariomycetidae</taxon>
        <taxon>Xylariales</taxon>
        <taxon>Microdochiaceae</taxon>
        <taxon>Microdochium</taxon>
    </lineage>
</organism>
<feature type="compositionally biased region" description="Basic and acidic residues" evidence="1">
    <location>
        <begin position="88"/>
        <end position="127"/>
    </location>
</feature>
<keyword evidence="3" id="KW-1185">Reference proteome</keyword>
<feature type="compositionally biased region" description="Basic and acidic residues" evidence="1">
    <location>
        <begin position="173"/>
        <end position="202"/>
    </location>
</feature>
<accession>A0A9P9BZK5</accession>
<feature type="compositionally biased region" description="Polar residues" evidence="1">
    <location>
        <begin position="478"/>
        <end position="488"/>
    </location>
</feature>
<protein>
    <submittedName>
        <fullName evidence="2">Uncharacterized protein</fullName>
    </submittedName>
</protein>
<feature type="compositionally biased region" description="Basic and acidic residues" evidence="1">
    <location>
        <begin position="1"/>
        <end position="21"/>
    </location>
</feature>
<dbReference type="GeneID" id="70187361"/>
<feature type="compositionally biased region" description="Basic and acidic residues" evidence="1">
    <location>
        <begin position="462"/>
        <end position="477"/>
    </location>
</feature>
<feature type="compositionally biased region" description="Pro residues" evidence="1">
    <location>
        <begin position="344"/>
        <end position="355"/>
    </location>
</feature>
<feature type="compositionally biased region" description="Basic and acidic residues" evidence="1">
    <location>
        <begin position="213"/>
        <end position="229"/>
    </location>
</feature>
<dbReference type="OrthoDB" id="284473at2759"/>